<dbReference type="Proteomes" id="UP001342314">
    <property type="component" value="Unassembled WGS sequence"/>
</dbReference>
<comment type="caution">
    <text evidence="2">The sequence shown here is derived from an EMBL/GenBank/DDBJ whole genome shotgun (WGS) entry which is preliminary data.</text>
</comment>
<accession>A0AAV5GSJ5</accession>
<keyword evidence="3" id="KW-1185">Reference proteome</keyword>
<feature type="compositionally biased region" description="Basic and acidic residues" evidence="1">
    <location>
        <begin position="524"/>
        <end position="557"/>
    </location>
</feature>
<dbReference type="PANTHER" id="PTHR34365:SF7">
    <property type="entry name" value="GLYCINE-RICH DOMAIN-CONTAINING PROTEIN 1"/>
    <property type="match status" value="1"/>
</dbReference>
<name>A0AAV5GSJ5_9BASI</name>
<dbReference type="AlphaFoldDB" id="A0AAV5GSJ5"/>
<protein>
    <recommendedName>
        <fullName evidence="4">Proteophosphoglycan ppg4</fullName>
    </recommendedName>
</protein>
<proteinExistence type="predicted"/>
<dbReference type="EMBL" id="BQKY01000011">
    <property type="protein sequence ID" value="GJN92337.1"/>
    <property type="molecule type" value="Genomic_DNA"/>
</dbReference>
<feature type="region of interest" description="Disordered" evidence="1">
    <location>
        <begin position="1"/>
        <end position="42"/>
    </location>
</feature>
<sequence length="597" mass="66068">MSRLLKPVSSRASTASDRPPSYQTYDAPPSPPPLDDRPPPFDDFPASHAVGGGCNVLFTTVDELKDHLRLLGAFRQLKGAVEAGAGREPGVLDKLDAKARWAVFVHVAVWRFECFLVGFAAHQLRLIVPPLDVALVLHAYLLNPLRFEEDRARGIDAVSLKQQVPSRKDATRWQQASGLPYDPLESFAVTKGRPLPLLPAIPKEFVPWVTPEGTGYAQQGFCLATSNLRLPIVTHETLGVARLVQDIWLSQFEHEQTLAGSVSSADTVPELPTHSKRALYVRIQLRKEWVVQKSDEAADLGNRLEWSMLNAREMVQHALKKRPRGANAVLRCYTRGEPFSLDLAMAVIRQGSFIDKMHDLGWTTPGRFDTDDSLLKRSVARYHAFMDLMSSAPTSFFDLAWHTHQLKETYKGDTVTCTRRFIDHDDKVEENALANGFDVTARAWESRFGVPYSTCGCPLPSAAPVSRLARTLGLTSSSSRATFPSGALTPLSPSAADAEASHPSEHNALQLPLHPHSAKRRAARLAELEARRRRTEREERKKREKKGVERDPEGAERAHQYAFLMPFPLVPGPYGPAGYPLAPGGCAATDAHRTSGR</sequence>
<evidence type="ECO:0000313" key="3">
    <source>
        <dbReference type="Proteomes" id="UP001342314"/>
    </source>
</evidence>
<evidence type="ECO:0000256" key="1">
    <source>
        <dbReference type="SAM" id="MobiDB-lite"/>
    </source>
</evidence>
<feature type="compositionally biased region" description="Polar residues" evidence="1">
    <location>
        <begin position="10"/>
        <end position="24"/>
    </location>
</feature>
<dbReference type="Pfam" id="PF07173">
    <property type="entry name" value="GRDP-like"/>
    <property type="match status" value="1"/>
</dbReference>
<organism evidence="2 3">
    <name type="scientific">Rhodotorula paludigena</name>
    <dbReference type="NCBI Taxonomy" id="86838"/>
    <lineage>
        <taxon>Eukaryota</taxon>
        <taxon>Fungi</taxon>
        <taxon>Dikarya</taxon>
        <taxon>Basidiomycota</taxon>
        <taxon>Pucciniomycotina</taxon>
        <taxon>Microbotryomycetes</taxon>
        <taxon>Sporidiobolales</taxon>
        <taxon>Sporidiobolaceae</taxon>
        <taxon>Rhodotorula</taxon>
    </lineage>
</organism>
<feature type="region of interest" description="Disordered" evidence="1">
    <location>
        <begin position="477"/>
        <end position="557"/>
    </location>
</feature>
<evidence type="ECO:0000313" key="2">
    <source>
        <dbReference type="EMBL" id="GJN92337.1"/>
    </source>
</evidence>
<reference evidence="2 3" key="1">
    <citation type="submission" date="2021-12" db="EMBL/GenBank/DDBJ databases">
        <title>High titer production of polyol ester of fatty acids by Rhodotorula paludigena BS15 towards product separation-free biomass refinery.</title>
        <authorList>
            <person name="Mano J."/>
            <person name="Ono H."/>
            <person name="Tanaka T."/>
            <person name="Naito K."/>
            <person name="Sushida H."/>
            <person name="Ike M."/>
            <person name="Tokuyasu K."/>
            <person name="Kitaoka M."/>
        </authorList>
    </citation>
    <scope>NUCLEOTIDE SEQUENCE [LARGE SCALE GENOMIC DNA]</scope>
    <source>
        <strain evidence="2 3">BS15</strain>
    </source>
</reference>
<dbReference type="InterPro" id="IPR009836">
    <property type="entry name" value="GRDP-like"/>
</dbReference>
<evidence type="ECO:0008006" key="4">
    <source>
        <dbReference type="Google" id="ProtNLM"/>
    </source>
</evidence>
<gene>
    <name evidence="2" type="ORF">Rhopal_005367-T1</name>
</gene>
<dbReference type="PANTHER" id="PTHR34365">
    <property type="entry name" value="ENOLASE (DUF1399)"/>
    <property type="match status" value="1"/>
</dbReference>